<feature type="domain" description="NAD(P)-binding" evidence="1">
    <location>
        <begin position="8"/>
        <end position="180"/>
    </location>
</feature>
<accession>A0A1G6MNV5</accession>
<proteinExistence type="predicted"/>
<name>A0A1G6MNV5_9ACTN</name>
<dbReference type="Gene3D" id="3.90.25.10">
    <property type="entry name" value="UDP-galactose 4-epimerase, domain 1"/>
    <property type="match status" value="1"/>
</dbReference>
<dbReference type="AlphaFoldDB" id="A0A1G6MNV5"/>
<dbReference type="OrthoDB" id="5510591at2"/>
<protein>
    <submittedName>
        <fullName evidence="2">NAD(P)H dehydrogenase (Quinone)</fullName>
    </submittedName>
</protein>
<dbReference type="InterPro" id="IPR036291">
    <property type="entry name" value="NAD(P)-bd_dom_sf"/>
</dbReference>
<evidence type="ECO:0000313" key="3">
    <source>
        <dbReference type="Proteomes" id="UP000199416"/>
    </source>
</evidence>
<sequence length="285" mass="29308">MTTYAVTGATGGLGRRAVEELLDRGVPAGDVVAVVRRPDAAADLAARGVQVREGDYSRPETLPGALAGVTRLLLVSGSEPGARVAQHRAVAEAAAAAGVQRLVYTSIAHADTSTNPLAPEHRETEEVLREVGVPTTVLRNSWYVENYTRQLDQYLASGEILGAAGEGRVSVAPRADYAVAAATALLADQEGSGVLELGGPGVTLAELAAAVTEATGTPVRYRDLPADEYAAALQEAGMDAGTAGFVAGIDASIARGELDTGEETLTALLGRQVTPLVEAVRAARD</sequence>
<keyword evidence="3" id="KW-1185">Reference proteome</keyword>
<dbReference type="RefSeq" id="WP_091365479.1">
    <property type="nucleotide sequence ID" value="NZ_FMZF01000002.1"/>
</dbReference>
<evidence type="ECO:0000313" key="2">
    <source>
        <dbReference type="EMBL" id="SDC57182.1"/>
    </source>
</evidence>
<reference evidence="3" key="1">
    <citation type="submission" date="2016-10" db="EMBL/GenBank/DDBJ databases">
        <authorList>
            <person name="Varghese N."/>
            <person name="Submissions S."/>
        </authorList>
    </citation>
    <scope>NUCLEOTIDE SEQUENCE [LARGE SCALE GENOMIC DNA]</scope>
    <source>
        <strain evidence="3">DSM 45421</strain>
    </source>
</reference>
<dbReference type="Gene3D" id="3.40.50.720">
    <property type="entry name" value="NAD(P)-binding Rossmann-like Domain"/>
    <property type="match status" value="1"/>
</dbReference>
<dbReference type="EMBL" id="FMZF01000002">
    <property type="protein sequence ID" value="SDC57182.1"/>
    <property type="molecule type" value="Genomic_DNA"/>
</dbReference>
<dbReference type="InterPro" id="IPR052718">
    <property type="entry name" value="NmrA-type_oxidoreductase"/>
</dbReference>
<dbReference type="Proteomes" id="UP000199416">
    <property type="component" value="Unassembled WGS sequence"/>
</dbReference>
<evidence type="ECO:0000259" key="1">
    <source>
        <dbReference type="Pfam" id="PF13460"/>
    </source>
</evidence>
<dbReference type="InterPro" id="IPR016040">
    <property type="entry name" value="NAD(P)-bd_dom"/>
</dbReference>
<dbReference type="SUPFAM" id="SSF51735">
    <property type="entry name" value="NAD(P)-binding Rossmann-fold domains"/>
    <property type="match status" value="1"/>
</dbReference>
<gene>
    <name evidence="2" type="ORF">SAMN05660690_1955</name>
</gene>
<dbReference type="PANTHER" id="PTHR47129:SF1">
    <property type="entry name" value="NMRA-LIKE DOMAIN-CONTAINING PROTEIN"/>
    <property type="match status" value="1"/>
</dbReference>
<dbReference type="PANTHER" id="PTHR47129">
    <property type="entry name" value="QUINONE OXIDOREDUCTASE 2"/>
    <property type="match status" value="1"/>
</dbReference>
<organism evidence="2 3">
    <name type="scientific">Geodermatophilus telluris</name>
    <dbReference type="NCBI Taxonomy" id="1190417"/>
    <lineage>
        <taxon>Bacteria</taxon>
        <taxon>Bacillati</taxon>
        <taxon>Actinomycetota</taxon>
        <taxon>Actinomycetes</taxon>
        <taxon>Geodermatophilales</taxon>
        <taxon>Geodermatophilaceae</taxon>
        <taxon>Geodermatophilus</taxon>
    </lineage>
</organism>
<dbReference type="STRING" id="1190417.SAMN05660690_1955"/>
<dbReference type="Pfam" id="PF13460">
    <property type="entry name" value="NAD_binding_10"/>
    <property type="match status" value="1"/>
</dbReference>